<name>A0ACB7IRG9_PLECO</name>
<gene>
    <name evidence="1" type="ORF">CCMSSC00406_0009552</name>
</gene>
<evidence type="ECO:0000313" key="1">
    <source>
        <dbReference type="EMBL" id="KAG9220231.1"/>
    </source>
</evidence>
<proteinExistence type="predicted"/>
<reference evidence="1 2" key="1">
    <citation type="journal article" date="2021" name="Appl. Environ. Microbiol.">
        <title>Genetic linkage and physical mapping for an oyster mushroom Pleurotus cornucopiae and QTL analysis for the trait cap color.</title>
        <authorList>
            <person name="Zhang Y."/>
            <person name="Gao W."/>
            <person name="Sonnenberg A."/>
            <person name="Chen Q."/>
            <person name="Zhang J."/>
            <person name="Huang C."/>
        </authorList>
    </citation>
    <scope>NUCLEOTIDE SEQUENCE [LARGE SCALE GENOMIC DNA]</scope>
    <source>
        <strain evidence="1">CCMSSC00406</strain>
    </source>
</reference>
<accession>A0ACB7IRG9</accession>
<organism evidence="1 2">
    <name type="scientific">Pleurotus cornucopiae</name>
    <name type="common">Cornucopia mushroom</name>
    <dbReference type="NCBI Taxonomy" id="5321"/>
    <lineage>
        <taxon>Eukaryota</taxon>
        <taxon>Fungi</taxon>
        <taxon>Dikarya</taxon>
        <taxon>Basidiomycota</taxon>
        <taxon>Agaricomycotina</taxon>
        <taxon>Agaricomycetes</taxon>
        <taxon>Agaricomycetidae</taxon>
        <taxon>Agaricales</taxon>
        <taxon>Pleurotineae</taxon>
        <taxon>Pleurotaceae</taxon>
        <taxon>Pleurotus</taxon>
    </lineage>
</organism>
<sequence length="1974" mass="220524">MSRTISYVASVFSTPSVRRKLASFTDTESPSKRRRLMSNDTEVLERRTYQYTPEPASPSYSQVTSISRRVSPVSPSNEMDTEGNNERRSISSNQYQIYPVNLIPELSPLPLNRLSSRRSSITSASSISSSSSGESIHLRLSSPNQRKDLNIAESHLRSLGFFVHKPTNILVCVQCSSGVPAGNAFAHITNASSKCRSSAWRTLSISYVEDCLRTCGALNPVKFPSLEVSIPPIPTIPVLDGWICKVDPNMACYQQPFASSRTRQRHFQDNHPDIVARTEYYVDTKLQNIYNYRGYQRCIRVHLLPPQVEPPRYDAFISSCPDGDPLPDSKAASLVTQPTVFESITRWATALVGVDIRHLKTYSRPPYTDTPEYDSLTELVVEFITTTVADKVKSGGHRQLLQQVHSTEPTKLHKSPLRYPKKRETLDSYARIFSCYLTMMVRSVRQPIPGYPIHMTAEQTTLSLKLFSNLDDPDISAADLHLQVHELCWALLSCHPIESTQDELNTPILRFLIAHNLVEDGDGNFKKSKVLSHTLSAIQWCWQAIGYSECIRRAPNYPDNAFGAYRDRVKPFLQETEHTPFTTLRTTIHINTSIALNEDSLPRFVLAMDRSYFTIDAHPIPFAKFKEYALDLVSKAEMELSKVLRGWDIDDIDTTIKAALQIGDHQNAFHDRLNDTGAGYSFFSDNRNHLKNERNRLLKYFLREGCDEFSTRVSGLTSCEVFKPVNCRLWLDEVDSLVGTLYAAAVTTWPGAGRGSELDHLTYRNDHGKRHLFMINNILTFVTTYIKTQQITGHAPLIPRGVDPRLARVFIITIHFVYYAASAIYNQLKEPEHSAAYTRYVFVLKGKPLSADRMTNILQEHTKSAFHKGFGIRDWRHIMKFVLRHLANIQLDPEDEEENDKDPINALFGHGSRIGNHVYAIESSSLSTNSAIDVSRAHRYGIEYQKALGLWPSLSQEMLDPIGDDENKHISKIGTDSSSTLLNINNLRQLTAMFERTLDTRLPAIGDQLTAMVARALFNNMPHPTPPHLPSSCAVTVHPSRLEAVAKLYKSESFQSPQQAAMFEFILQNSHTVFGVLPTGGGKSLMFYGPSIVEKDGITVVISPFVALSDEQYETAVDLGISVSRWPSNVTDMSTTRLLIVSAHAAQTNDFVSFIRASVEHGLIRRIIYDEAHQILLSAEYRDCYETLHLITQTGIPVHFLSATILQSSIDEIVRIGHIPPDTVYTIRAPTFRPNIRYDVQHFSNSRDSTAYNKMMERVEELCSDHAKGLDEDGRMLIYCSSYKECDEIRDRTGYPIHRAKGSSGDEDIDDTKKRRAVAHDWRAGKPKVLIATTGFGNGVDYPHVRAVISVNPRNGSDAIQQTGRAGRDGREANAYILGSTPLVISNIPDPDHAGVGIITTLYATADCIRICLGEFDLESYSCVSHGNSKALLCSRCQSLRYTKTISLIPAQPGPRNYTFKNAKSRASPAHHEATRSAHNNTGPISSIAATSSNRPQVAVHLPPLPRRTAAEARVIDHSSKTPGLTSITSDGQQCYPTPDEEQTVQSHVDRCPKGKGREVINMAPPPLLRLPRPAHSQLVIPVVDDVFTDTQSTPHDRTGPGSHVDRCPKGKGREVIMCPTNMAPPPLLQLPRPAHSQRVIPVVDDVFTDTQSTPHDRTGPGSPSVHQDNVQPFQRRQFSLPPIPPYRRPVSSLSSNAPATATPQLSALARHTPINQQTQPQLPSLQSTTHPDDITSQLPSQSTATLSTSLATARNIEHQVSSGNIRSITASRQQAADSRQAMSNVRKGYFAYIDQFFIIQETACVVCLLIGNPVTSCQSDMFKTCESGLFNPYRPLVKLDAGVLAANEFNTFRTKLRFAQNQHVCFFCMRQVDIDAHPHAATKETCAEYADIIKNFAWAVYCLPFACSAGRDEGERWRDVLFATFAPPPPSSRPQFEEWLSTTPDPQGLDITNLLMVCIRWTEMHVSHSWPPS</sequence>
<dbReference type="EMBL" id="WQMT02000008">
    <property type="protein sequence ID" value="KAG9220231.1"/>
    <property type="molecule type" value="Genomic_DNA"/>
</dbReference>
<keyword evidence="2" id="KW-1185">Reference proteome</keyword>
<comment type="caution">
    <text evidence="1">The sequence shown here is derived from an EMBL/GenBank/DDBJ whole genome shotgun (WGS) entry which is preliminary data.</text>
</comment>
<dbReference type="Proteomes" id="UP000824881">
    <property type="component" value="Unassembled WGS sequence"/>
</dbReference>
<protein>
    <submittedName>
        <fullName evidence="1">Uncharacterized protein</fullName>
    </submittedName>
</protein>
<evidence type="ECO:0000313" key="2">
    <source>
        <dbReference type="Proteomes" id="UP000824881"/>
    </source>
</evidence>